<keyword evidence="5 12" id="KW-0436">Ligase</keyword>
<keyword evidence="6 12" id="KW-0547">Nucleotide-binding</keyword>
<evidence type="ECO:0000256" key="7">
    <source>
        <dbReference type="ARBA" id="ARBA00022840"/>
    </source>
</evidence>
<dbReference type="InterPro" id="IPR036921">
    <property type="entry name" value="PurM-like_N_sf"/>
</dbReference>
<dbReference type="InterPro" id="IPR036676">
    <property type="entry name" value="PurM-like_C_sf"/>
</dbReference>
<evidence type="ECO:0000256" key="2">
    <source>
        <dbReference type="ARBA" id="ARBA00010280"/>
    </source>
</evidence>
<dbReference type="InterPro" id="IPR010918">
    <property type="entry name" value="PurM-like_C_dom"/>
</dbReference>
<evidence type="ECO:0000259" key="13">
    <source>
        <dbReference type="Pfam" id="PF00586"/>
    </source>
</evidence>
<dbReference type="GO" id="GO:0046084">
    <property type="term" value="P:adenine biosynthetic process"/>
    <property type="evidence" value="ECO:0007669"/>
    <property type="project" value="TreeGrafter"/>
</dbReference>
<sequence length="345" mass="37279">MSEAYKAAGVDIDAGNETVNRIKSHVERTRRPEVLGGIGGFGGLFALGSYQEPVLVSATDGIGTKLKIAFALDRHDTIGIDCVAMCVNDIVVQGAEPLFFLDYLATGKLSPTQAEDIVKGIADGCQLAGCALIGGETAEMPGMYRSGEYDVAGFCVGAVEKEKLLSNRKMTTDDVLIGLASSGLHSNGFSLVRKVLLQDRNFDFNERIPFSHQRLGEALLTPTKIYVKSVLQLISNFQVKNAAHITGGGLIENIPRMLPPHLHAEIDLDSWEPPAIFQWIQELGDISKLDMFRTFNMGIGLVVVVPREDAKQVLQMAHECGETATVIGRITEGENTVSFRGGSDL</sequence>
<evidence type="ECO:0000256" key="6">
    <source>
        <dbReference type="ARBA" id="ARBA00022741"/>
    </source>
</evidence>
<keyword evidence="16" id="KW-1185">Reference proteome</keyword>
<dbReference type="Pfam" id="PF00586">
    <property type="entry name" value="AIRS"/>
    <property type="match status" value="1"/>
</dbReference>
<evidence type="ECO:0000313" key="15">
    <source>
        <dbReference type="EMBL" id="MBD1373356.1"/>
    </source>
</evidence>
<dbReference type="RefSeq" id="WP_191142470.1">
    <property type="nucleotide sequence ID" value="NZ_JACXAH010000023.1"/>
</dbReference>
<dbReference type="PANTHER" id="PTHR10520:SF12">
    <property type="entry name" value="TRIFUNCTIONAL PURINE BIOSYNTHETIC PROTEIN ADENOSINE-3"/>
    <property type="match status" value="1"/>
</dbReference>
<dbReference type="EC" id="6.3.3.1" evidence="3 12"/>
<comment type="pathway">
    <text evidence="1 12">Purine metabolism; IMP biosynthesis via de novo pathway; 5-amino-1-(5-phospho-D-ribosyl)imidazole from N(2)-formyl-N(1)-(5-phospho-D-ribosyl)glycinamide: step 2/2.</text>
</comment>
<feature type="domain" description="PurM-like C-terminal" evidence="14">
    <location>
        <begin position="173"/>
        <end position="336"/>
    </location>
</feature>
<organism evidence="15 16">
    <name type="scientific">Polycladospora coralii</name>
    <dbReference type="NCBI Taxonomy" id="2771432"/>
    <lineage>
        <taxon>Bacteria</taxon>
        <taxon>Bacillati</taxon>
        <taxon>Bacillota</taxon>
        <taxon>Bacilli</taxon>
        <taxon>Bacillales</taxon>
        <taxon>Thermoactinomycetaceae</taxon>
        <taxon>Polycladospora</taxon>
    </lineage>
</organism>
<keyword evidence="12" id="KW-0963">Cytoplasm</keyword>
<proteinExistence type="inferred from homology"/>
<dbReference type="CDD" id="cd02196">
    <property type="entry name" value="PurM"/>
    <property type="match status" value="1"/>
</dbReference>
<dbReference type="NCBIfam" id="TIGR00878">
    <property type="entry name" value="purM"/>
    <property type="match status" value="1"/>
</dbReference>
<dbReference type="FunFam" id="3.90.650.10:FF:000001">
    <property type="entry name" value="Phosphoribosylformylglycinamidine cyclo-ligase"/>
    <property type="match status" value="1"/>
</dbReference>
<dbReference type="SUPFAM" id="SSF55326">
    <property type="entry name" value="PurM N-terminal domain-like"/>
    <property type="match status" value="1"/>
</dbReference>
<comment type="subcellular location">
    <subcellularLocation>
        <location evidence="12">Cytoplasm</location>
    </subcellularLocation>
</comment>
<dbReference type="GO" id="GO:0004637">
    <property type="term" value="F:phosphoribosylamine-glycine ligase activity"/>
    <property type="evidence" value="ECO:0007669"/>
    <property type="project" value="TreeGrafter"/>
</dbReference>
<keyword evidence="12" id="KW-0658">Purine biosynthesis</keyword>
<evidence type="ECO:0000256" key="5">
    <source>
        <dbReference type="ARBA" id="ARBA00022598"/>
    </source>
</evidence>
<dbReference type="Gene3D" id="3.90.650.10">
    <property type="entry name" value="PurM-like C-terminal domain"/>
    <property type="match status" value="1"/>
</dbReference>
<dbReference type="GO" id="GO:0005829">
    <property type="term" value="C:cytosol"/>
    <property type="evidence" value="ECO:0007669"/>
    <property type="project" value="TreeGrafter"/>
</dbReference>
<gene>
    <name evidence="12" type="primary">purM</name>
    <name evidence="15" type="ORF">IC620_13460</name>
</gene>
<evidence type="ECO:0000313" key="16">
    <source>
        <dbReference type="Proteomes" id="UP000661691"/>
    </source>
</evidence>
<reference evidence="15" key="1">
    <citation type="submission" date="2020-09" db="EMBL/GenBank/DDBJ databases">
        <title>A novel bacterium of genus Hazenella, isolated from South China Sea.</title>
        <authorList>
            <person name="Huang H."/>
            <person name="Mo K."/>
            <person name="Hu Y."/>
        </authorList>
    </citation>
    <scope>NUCLEOTIDE SEQUENCE</scope>
    <source>
        <strain evidence="15">IB182357</strain>
    </source>
</reference>
<comment type="catalytic activity">
    <reaction evidence="11 12">
        <text>2-formamido-N(1)-(5-O-phospho-beta-D-ribosyl)acetamidine + ATP = 5-amino-1-(5-phospho-beta-D-ribosyl)imidazole + ADP + phosphate + H(+)</text>
        <dbReference type="Rhea" id="RHEA:23032"/>
        <dbReference type="ChEBI" id="CHEBI:15378"/>
        <dbReference type="ChEBI" id="CHEBI:30616"/>
        <dbReference type="ChEBI" id="CHEBI:43474"/>
        <dbReference type="ChEBI" id="CHEBI:137981"/>
        <dbReference type="ChEBI" id="CHEBI:147287"/>
        <dbReference type="ChEBI" id="CHEBI:456216"/>
        <dbReference type="EC" id="6.3.3.1"/>
    </reaction>
</comment>
<evidence type="ECO:0000259" key="14">
    <source>
        <dbReference type="Pfam" id="PF02769"/>
    </source>
</evidence>
<dbReference type="Proteomes" id="UP000661691">
    <property type="component" value="Unassembled WGS sequence"/>
</dbReference>
<evidence type="ECO:0000256" key="9">
    <source>
        <dbReference type="ARBA" id="ARBA00032931"/>
    </source>
</evidence>
<name>A0A926NAM5_9BACL</name>
<dbReference type="PANTHER" id="PTHR10520">
    <property type="entry name" value="TRIFUNCTIONAL PURINE BIOSYNTHETIC PROTEIN ADENOSINE-3-RELATED"/>
    <property type="match status" value="1"/>
</dbReference>
<comment type="similarity">
    <text evidence="2 12">Belongs to the AIR synthase family.</text>
</comment>
<dbReference type="AlphaFoldDB" id="A0A926NAM5"/>
<protein>
    <recommendedName>
        <fullName evidence="4 12">Phosphoribosylformylglycinamidine cyclo-ligase</fullName>
        <ecNumber evidence="3 12">6.3.3.1</ecNumber>
    </recommendedName>
    <alternativeName>
        <fullName evidence="9 12">AIR synthase</fullName>
    </alternativeName>
    <alternativeName>
        <fullName evidence="10 12">AIRS</fullName>
    </alternativeName>
    <alternativeName>
        <fullName evidence="8 12">Phosphoribosyl-aminoimidazole synthetase</fullName>
    </alternativeName>
</protein>
<dbReference type="InterPro" id="IPR016188">
    <property type="entry name" value="PurM-like_N"/>
</dbReference>
<evidence type="ECO:0000256" key="4">
    <source>
        <dbReference type="ARBA" id="ARBA00020367"/>
    </source>
</evidence>
<dbReference type="SUPFAM" id="SSF56042">
    <property type="entry name" value="PurM C-terminal domain-like"/>
    <property type="match status" value="1"/>
</dbReference>
<evidence type="ECO:0000256" key="3">
    <source>
        <dbReference type="ARBA" id="ARBA00013047"/>
    </source>
</evidence>
<evidence type="ECO:0000256" key="11">
    <source>
        <dbReference type="ARBA" id="ARBA00049057"/>
    </source>
</evidence>
<comment type="caution">
    <text evidence="15">The sequence shown here is derived from an EMBL/GenBank/DDBJ whole genome shotgun (WGS) entry which is preliminary data.</text>
</comment>
<dbReference type="HAMAP" id="MF_00741">
    <property type="entry name" value="AIRS"/>
    <property type="match status" value="1"/>
</dbReference>
<dbReference type="InterPro" id="IPR004733">
    <property type="entry name" value="PurM_cligase"/>
</dbReference>
<dbReference type="Pfam" id="PF02769">
    <property type="entry name" value="AIRS_C"/>
    <property type="match status" value="1"/>
</dbReference>
<dbReference type="GO" id="GO:0004641">
    <property type="term" value="F:phosphoribosylformylglycinamidine cyclo-ligase activity"/>
    <property type="evidence" value="ECO:0007669"/>
    <property type="project" value="UniProtKB-UniRule"/>
</dbReference>
<evidence type="ECO:0000256" key="1">
    <source>
        <dbReference type="ARBA" id="ARBA00004686"/>
    </source>
</evidence>
<evidence type="ECO:0000256" key="10">
    <source>
        <dbReference type="ARBA" id="ARBA00033093"/>
    </source>
</evidence>
<dbReference type="GO" id="GO:0006189">
    <property type="term" value="P:'de novo' IMP biosynthetic process"/>
    <property type="evidence" value="ECO:0007669"/>
    <property type="project" value="UniProtKB-UniRule"/>
</dbReference>
<evidence type="ECO:0000256" key="12">
    <source>
        <dbReference type="HAMAP-Rule" id="MF_00741"/>
    </source>
</evidence>
<keyword evidence="7 12" id="KW-0067">ATP-binding</keyword>
<dbReference type="EMBL" id="JACXAH010000023">
    <property type="protein sequence ID" value="MBD1373356.1"/>
    <property type="molecule type" value="Genomic_DNA"/>
</dbReference>
<accession>A0A926NAM5</accession>
<evidence type="ECO:0000256" key="8">
    <source>
        <dbReference type="ARBA" id="ARBA00031908"/>
    </source>
</evidence>
<dbReference type="GO" id="GO:0005524">
    <property type="term" value="F:ATP binding"/>
    <property type="evidence" value="ECO:0007669"/>
    <property type="project" value="UniProtKB-KW"/>
</dbReference>
<dbReference type="FunFam" id="3.30.1330.10:FF:000001">
    <property type="entry name" value="Phosphoribosylformylglycinamidine cyclo-ligase"/>
    <property type="match status" value="1"/>
</dbReference>
<feature type="domain" description="PurM-like N-terminal" evidence="13">
    <location>
        <begin position="54"/>
        <end position="159"/>
    </location>
</feature>
<dbReference type="Gene3D" id="3.30.1330.10">
    <property type="entry name" value="PurM-like, N-terminal domain"/>
    <property type="match status" value="1"/>
</dbReference>